<dbReference type="GO" id="GO:0019005">
    <property type="term" value="C:SCF ubiquitin ligase complex"/>
    <property type="evidence" value="ECO:0007669"/>
    <property type="project" value="TreeGrafter"/>
</dbReference>
<dbReference type="GO" id="GO:0031146">
    <property type="term" value="P:SCF-dependent proteasomal ubiquitin-dependent protein catabolic process"/>
    <property type="evidence" value="ECO:0007669"/>
    <property type="project" value="TreeGrafter"/>
</dbReference>
<evidence type="ECO:0000313" key="4">
    <source>
        <dbReference type="Proteomes" id="UP000738359"/>
    </source>
</evidence>
<keyword evidence="4" id="KW-1185">Reference proteome</keyword>
<dbReference type="Pfam" id="PF25372">
    <property type="entry name" value="DUF7885"/>
    <property type="match status" value="2"/>
</dbReference>
<dbReference type="InterPro" id="IPR057207">
    <property type="entry name" value="FBXL15_LRR"/>
</dbReference>
<feature type="region of interest" description="Disordered" evidence="1">
    <location>
        <begin position="531"/>
        <end position="550"/>
    </location>
</feature>
<feature type="domain" description="F-box/LRR-repeat protein 15-like leucin rich repeat" evidence="2">
    <location>
        <begin position="108"/>
        <end position="186"/>
    </location>
</feature>
<dbReference type="SUPFAM" id="SSF52047">
    <property type="entry name" value="RNI-like"/>
    <property type="match status" value="1"/>
</dbReference>
<feature type="compositionally biased region" description="Acidic residues" evidence="1">
    <location>
        <begin position="730"/>
        <end position="752"/>
    </location>
</feature>
<name>A0A9P6JAV5_MORAP</name>
<evidence type="ECO:0000259" key="2">
    <source>
        <dbReference type="Pfam" id="PF25372"/>
    </source>
</evidence>
<organism evidence="3 4">
    <name type="scientific">Mortierella alpina</name>
    <name type="common">Oleaginous fungus</name>
    <name type="synonym">Mortierella renispora</name>
    <dbReference type="NCBI Taxonomy" id="64518"/>
    <lineage>
        <taxon>Eukaryota</taxon>
        <taxon>Fungi</taxon>
        <taxon>Fungi incertae sedis</taxon>
        <taxon>Mucoromycota</taxon>
        <taxon>Mortierellomycotina</taxon>
        <taxon>Mortierellomycetes</taxon>
        <taxon>Mortierellales</taxon>
        <taxon>Mortierellaceae</taxon>
        <taxon>Mortierella</taxon>
    </lineage>
</organism>
<feature type="compositionally biased region" description="Low complexity" evidence="1">
    <location>
        <begin position="605"/>
        <end position="625"/>
    </location>
</feature>
<feature type="compositionally biased region" description="Basic and acidic residues" evidence="1">
    <location>
        <begin position="458"/>
        <end position="473"/>
    </location>
</feature>
<feature type="region of interest" description="Disordered" evidence="1">
    <location>
        <begin position="724"/>
        <end position="768"/>
    </location>
</feature>
<feature type="region of interest" description="Disordered" evidence="1">
    <location>
        <begin position="803"/>
        <end position="822"/>
    </location>
</feature>
<feature type="compositionally biased region" description="Acidic residues" evidence="1">
    <location>
        <begin position="224"/>
        <end position="258"/>
    </location>
</feature>
<feature type="compositionally biased region" description="Polar residues" evidence="1">
    <location>
        <begin position="507"/>
        <end position="519"/>
    </location>
</feature>
<protein>
    <recommendedName>
        <fullName evidence="2">F-box/LRR-repeat protein 15-like leucin rich repeat domain-containing protein</fullName>
    </recommendedName>
</protein>
<gene>
    <name evidence="3" type="ORF">BGZ70_003270</name>
</gene>
<dbReference type="SMART" id="SM00367">
    <property type="entry name" value="LRR_CC"/>
    <property type="match status" value="11"/>
</dbReference>
<accession>A0A9P6JAV5</accession>
<dbReference type="Gene3D" id="3.80.10.10">
    <property type="entry name" value="Ribonuclease Inhibitor"/>
    <property type="match status" value="2"/>
</dbReference>
<evidence type="ECO:0000313" key="3">
    <source>
        <dbReference type="EMBL" id="KAF9966108.1"/>
    </source>
</evidence>
<dbReference type="Proteomes" id="UP000738359">
    <property type="component" value="Unassembled WGS sequence"/>
</dbReference>
<feature type="compositionally biased region" description="Low complexity" evidence="1">
    <location>
        <begin position="560"/>
        <end position="572"/>
    </location>
</feature>
<sequence length="822" mass="90167">MDGSLWKVIDTTRYYKTIHDDQLRSLGTAASAFLRSANFRGCAQLSANSLRAIAEHCPNVEHLNLTGCRSVSSKSIADVCMNMPALLHLDLSGLHSVNNYTLQAMAVYCRSLQVLNLAWCKQISGAGLSKLTRSCQDLRKLNVSGCSGLEDRWMPVMGMNLPKLKELCLNSCSSLTDRGLIGLLSGLSLGSSKKHRKWRASRRLASSVKVSSLGHLLVNQSSCNDDDEDDEDDEEDDDERDEEEEEEEDALDKEDSDPEGSHSDAEGEDQGPVQPLSSLLQPSAHTQRRVEDELQAKLSYLGLSNCHQLTQESLRAIGHYCNRHLRRLELSGCENIGDEGLVMLAQNCTKLRLLDLEDVSLLTDVSLRAFGLHLPHLERISLSNCENVTDQGVMRMLRPAPNPTTLSTATAMMMNNPEGASSCCRKLTHIELDNCVLLTDRLLLEFANVLEERKAAAVERQRERERKRAERRERLRQRMKKSESIQGSSMSPQQQQQPQQPDDQLQRGTDPSPRSSCDQGSGEDQDAIATAATPSDMAFISSSPVNIPDRLRRRHPATLSSGSLSFYSSSPLQPRSVLASTSVSEEVIAIQKTHRRPRRGVLLPTRSNSSTSTTSNGSSSSTSLPLWSTATATATATTTTTMLANSRRLAYNHGQYTKNGIVRAQPKKRVLRPVLQVFDCRNITLDGVEAARERCHTLAIKSYYSLTHPSTAAPASAMFGSGGGAMDDLAGFDDGNEDDDDDGDDEDEDDDASVAHGHGGRNGNNSQTSLHHLQMQHQHLQQQLQQRGRASQLFHRARIGLLGRAGGGAGGGGNRDSQCHIL</sequence>
<feature type="region of interest" description="Disordered" evidence="1">
    <location>
        <begin position="219"/>
        <end position="278"/>
    </location>
</feature>
<dbReference type="InterPro" id="IPR006553">
    <property type="entry name" value="Leu-rich_rpt_Cys-con_subtyp"/>
</dbReference>
<feature type="region of interest" description="Disordered" evidence="1">
    <location>
        <begin position="560"/>
        <end position="625"/>
    </location>
</feature>
<comment type="caution">
    <text evidence="3">The sequence shown here is derived from an EMBL/GenBank/DDBJ whole genome shotgun (WGS) entry which is preliminary data.</text>
</comment>
<dbReference type="OrthoDB" id="550575at2759"/>
<reference evidence="3" key="1">
    <citation type="journal article" date="2020" name="Fungal Divers.">
        <title>Resolving the Mortierellaceae phylogeny through synthesis of multi-gene phylogenetics and phylogenomics.</title>
        <authorList>
            <person name="Vandepol N."/>
            <person name="Liber J."/>
            <person name="Desiro A."/>
            <person name="Na H."/>
            <person name="Kennedy M."/>
            <person name="Barry K."/>
            <person name="Grigoriev I.V."/>
            <person name="Miller A.N."/>
            <person name="O'Donnell K."/>
            <person name="Stajich J.E."/>
            <person name="Bonito G."/>
        </authorList>
    </citation>
    <scope>NUCLEOTIDE SEQUENCE</scope>
    <source>
        <strain evidence="3">CK1249</strain>
    </source>
</reference>
<feature type="compositionally biased region" description="Gly residues" evidence="1">
    <location>
        <begin position="803"/>
        <end position="814"/>
    </location>
</feature>
<feature type="domain" description="F-box/LRR-repeat protein 15-like leucin rich repeat" evidence="2">
    <location>
        <begin position="295"/>
        <end position="448"/>
    </location>
</feature>
<proteinExistence type="predicted"/>
<dbReference type="EMBL" id="JAAAHY010000187">
    <property type="protein sequence ID" value="KAF9966108.1"/>
    <property type="molecule type" value="Genomic_DNA"/>
</dbReference>
<feature type="compositionally biased region" description="Low complexity" evidence="1">
    <location>
        <begin position="492"/>
        <end position="503"/>
    </location>
</feature>
<dbReference type="AlphaFoldDB" id="A0A9P6JAV5"/>
<dbReference type="InterPro" id="IPR032675">
    <property type="entry name" value="LRR_dom_sf"/>
</dbReference>
<feature type="region of interest" description="Disordered" evidence="1">
    <location>
        <begin position="458"/>
        <end position="525"/>
    </location>
</feature>
<evidence type="ECO:0000256" key="1">
    <source>
        <dbReference type="SAM" id="MobiDB-lite"/>
    </source>
</evidence>
<dbReference type="PANTHER" id="PTHR13318">
    <property type="entry name" value="PARTNER OF PAIRED, ISOFORM B-RELATED"/>
    <property type="match status" value="1"/>
</dbReference>